<name>A0A139IKZ3_9PEZI</name>
<organism evidence="1 2">
    <name type="scientific">Pseudocercospora musae</name>
    <dbReference type="NCBI Taxonomy" id="113226"/>
    <lineage>
        <taxon>Eukaryota</taxon>
        <taxon>Fungi</taxon>
        <taxon>Dikarya</taxon>
        <taxon>Ascomycota</taxon>
        <taxon>Pezizomycotina</taxon>
        <taxon>Dothideomycetes</taxon>
        <taxon>Dothideomycetidae</taxon>
        <taxon>Mycosphaerellales</taxon>
        <taxon>Mycosphaerellaceae</taxon>
        <taxon>Pseudocercospora</taxon>
    </lineage>
</organism>
<dbReference type="EMBL" id="LFZO01000058">
    <property type="protein sequence ID" value="KXT15457.1"/>
    <property type="molecule type" value="Genomic_DNA"/>
</dbReference>
<dbReference type="AlphaFoldDB" id="A0A139IKZ3"/>
<proteinExistence type="predicted"/>
<protein>
    <submittedName>
        <fullName evidence="1">Uncharacterized protein</fullName>
    </submittedName>
</protein>
<evidence type="ECO:0000313" key="1">
    <source>
        <dbReference type="EMBL" id="KXT15457.1"/>
    </source>
</evidence>
<evidence type="ECO:0000313" key="2">
    <source>
        <dbReference type="Proteomes" id="UP000073492"/>
    </source>
</evidence>
<accession>A0A139IKZ3</accession>
<comment type="caution">
    <text evidence="1">The sequence shown here is derived from an EMBL/GenBank/DDBJ whole genome shotgun (WGS) entry which is preliminary data.</text>
</comment>
<keyword evidence="2" id="KW-1185">Reference proteome</keyword>
<sequence length="139" mass="16039">MRTRDSLVSSEHKSQDDFGIQEYPCFGISGKHGFRAEPYPFQWPTRLIHTAIRGRSSGIEDFWRSSMLDLRSRRSLMRFDGGLYFCDLPFSDFGAPQSLHLGLITNAANLRLMYTIMLRKQTAIREEAVTLASLRYIKD</sequence>
<dbReference type="Proteomes" id="UP000073492">
    <property type="component" value="Unassembled WGS sequence"/>
</dbReference>
<gene>
    <name evidence="1" type="ORF">AC579_10624</name>
</gene>
<reference evidence="1 2" key="1">
    <citation type="submission" date="2015-07" db="EMBL/GenBank/DDBJ databases">
        <title>Comparative genomics of the Sigatoka disease complex on banana suggests a link between parallel evolutionary changes in Pseudocercospora fijiensis and Pseudocercospora eumusae and increased virulence on the banana host.</title>
        <authorList>
            <person name="Chang T.-C."/>
            <person name="Salvucci A."/>
            <person name="Crous P.W."/>
            <person name="Stergiopoulos I."/>
        </authorList>
    </citation>
    <scope>NUCLEOTIDE SEQUENCE [LARGE SCALE GENOMIC DNA]</scope>
    <source>
        <strain evidence="1 2">CBS 116634</strain>
    </source>
</reference>